<dbReference type="RefSeq" id="XP_028830925.1">
    <property type="nucleotide sequence ID" value="XM_028975092.1"/>
</dbReference>
<dbReference type="Proteomes" id="UP000694580">
    <property type="component" value="Chromosome 4"/>
</dbReference>
<accession>A0AAY4AWE0</accession>
<dbReference type="Pfam" id="PF03185">
    <property type="entry name" value="CaKB"/>
    <property type="match status" value="1"/>
</dbReference>
<dbReference type="PANTHER" id="PTHR10258">
    <property type="entry name" value="CALCIUM-ACTIVATED POTASSIUM CHANNEL SUBUNIT BETA"/>
    <property type="match status" value="1"/>
</dbReference>
<proteinExistence type="predicted"/>
<evidence type="ECO:0000256" key="1">
    <source>
        <dbReference type="ARBA" id="ARBA00004141"/>
    </source>
</evidence>
<keyword evidence="11" id="KW-1185">Reference proteome</keyword>
<reference evidence="10" key="2">
    <citation type="submission" date="2025-08" db="UniProtKB">
        <authorList>
            <consortium name="Ensembl"/>
        </authorList>
    </citation>
    <scope>IDENTIFICATION</scope>
</reference>
<evidence type="ECO:0000256" key="7">
    <source>
        <dbReference type="ARBA" id="ARBA00023180"/>
    </source>
</evidence>
<keyword evidence="6 9" id="KW-0472">Membrane</keyword>
<evidence type="ECO:0000256" key="3">
    <source>
        <dbReference type="ARBA" id="ARBA00022692"/>
    </source>
</evidence>
<evidence type="ECO:0000256" key="6">
    <source>
        <dbReference type="ARBA" id="ARBA00023136"/>
    </source>
</evidence>
<keyword evidence="2" id="KW-0813">Transport</keyword>
<evidence type="ECO:0000256" key="8">
    <source>
        <dbReference type="ARBA" id="ARBA00023303"/>
    </source>
</evidence>
<dbReference type="PRINTS" id="PR01450">
    <property type="entry name" value="BKCHANNELB"/>
</dbReference>
<keyword evidence="7" id="KW-0325">Glycoprotein</keyword>
<dbReference type="GO" id="GO:0008076">
    <property type="term" value="C:voltage-gated potassium channel complex"/>
    <property type="evidence" value="ECO:0007669"/>
    <property type="project" value="TreeGrafter"/>
</dbReference>
<keyword evidence="8" id="KW-0407">Ion channel</keyword>
<feature type="transmembrane region" description="Helical" evidence="9">
    <location>
        <begin position="46"/>
        <end position="69"/>
    </location>
</feature>
<dbReference type="PANTHER" id="PTHR10258:SF5">
    <property type="entry name" value="CALCIUM-ACTIVATED POTASSIUM CHANNEL SUBUNIT BETA-2"/>
    <property type="match status" value="1"/>
</dbReference>
<dbReference type="GO" id="GO:0015269">
    <property type="term" value="F:calcium-activated potassium channel activity"/>
    <property type="evidence" value="ECO:0007669"/>
    <property type="project" value="InterPro"/>
</dbReference>
<reference evidence="10" key="3">
    <citation type="submission" date="2025-09" db="UniProtKB">
        <authorList>
            <consortium name="Ensembl"/>
        </authorList>
    </citation>
    <scope>IDENTIFICATION</scope>
</reference>
<gene>
    <name evidence="10" type="primary">LOC114787511</name>
</gene>
<protein>
    <submittedName>
        <fullName evidence="10">Uncharacterized protein</fullName>
    </submittedName>
</protein>
<evidence type="ECO:0000313" key="10">
    <source>
        <dbReference type="Ensembl" id="ENSDCDP00010013122.1"/>
    </source>
</evidence>
<dbReference type="RefSeq" id="XP_028830926.1">
    <property type="nucleotide sequence ID" value="XM_028975093.1"/>
</dbReference>
<dbReference type="GeneTree" id="ENSGT00950000183039"/>
<reference evidence="10 11" key="1">
    <citation type="submission" date="2020-06" db="EMBL/GenBank/DDBJ databases">
        <authorList>
            <consortium name="Wellcome Sanger Institute Data Sharing"/>
        </authorList>
    </citation>
    <scope>NUCLEOTIDE SEQUENCE [LARGE SCALE GENOMIC DNA]</scope>
</reference>
<dbReference type="GeneID" id="114787511"/>
<dbReference type="Ensembl" id="ENSDCDT00010013829.1">
    <property type="protein sequence ID" value="ENSDCDP00010013122.1"/>
    <property type="gene ID" value="ENSDCDG00010005988.1"/>
</dbReference>
<evidence type="ECO:0000313" key="11">
    <source>
        <dbReference type="Proteomes" id="UP000694580"/>
    </source>
</evidence>
<keyword evidence="3 9" id="KW-0812">Transmembrane</keyword>
<evidence type="ECO:0000256" key="9">
    <source>
        <dbReference type="SAM" id="Phobius"/>
    </source>
</evidence>
<dbReference type="GO" id="GO:0015459">
    <property type="term" value="F:potassium channel regulator activity"/>
    <property type="evidence" value="ECO:0007669"/>
    <property type="project" value="TreeGrafter"/>
</dbReference>
<dbReference type="AlphaFoldDB" id="A0AAY4AWE0"/>
<evidence type="ECO:0000256" key="4">
    <source>
        <dbReference type="ARBA" id="ARBA00022989"/>
    </source>
</evidence>
<dbReference type="GO" id="GO:0005513">
    <property type="term" value="P:detection of calcium ion"/>
    <property type="evidence" value="ECO:0007669"/>
    <property type="project" value="TreeGrafter"/>
</dbReference>
<dbReference type="Gene3D" id="4.10.81.20">
    <property type="entry name" value="KCNMB2, ball/chain domain"/>
    <property type="match status" value="1"/>
</dbReference>
<keyword evidence="4 9" id="KW-1133">Transmembrane helix</keyword>
<evidence type="ECO:0000256" key="5">
    <source>
        <dbReference type="ARBA" id="ARBA00023065"/>
    </source>
</evidence>
<sequence length="234" mass="26592">MFFIPSGKTRQGPREDRKNIYKRFRGYELMDKKRAETALRAGEDRAILLGLTMVLCSLMMFFVLCITVVRSYADSVWTEESVCTVLNSSVVSEVNCSYSCGPECWRTSRFPCLHVHVTLNATGRRSMLSLNEESKEVSSECFYVPKCHKDLVATHLMIMNIWERLKSQPHVACFFDRSEQQEGAILAPLYGRAVVFQSLFWPSCMLAGGTAIVLMVKLTQYLSIICEQVGKVSR</sequence>
<comment type="subcellular location">
    <subcellularLocation>
        <location evidence="1">Membrane</location>
        <topology evidence="1">Multi-pass membrane protein</topology>
    </subcellularLocation>
</comment>
<dbReference type="InterPro" id="IPR003930">
    <property type="entry name" value="K_chnl_Ca-activ_BK_bsu"/>
</dbReference>
<organism evidence="10 11">
    <name type="scientific">Denticeps clupeoides</name>
    <name type="common">denticle herring</name>
    <dbReference type="NCBI Taxonomy" id="299321"/>
    <lineage>
        <taxon>Eukaryota</taxon>
        <taxon>Metazoa</taxon>
        <taxon>Chordata</taxon>
        <taxon>Craniata</taxon>
        <taxon>Vertebrata</taxon>
        <taxon>Euteleostomi</taxon>
        <taxon>Actinopterygii</taxon>
        <taxon>Neopterygii</taxon>
        <taxon>Teleostei</taxon>
        <taxon>Clupei</taxon>
        <taxon>Clupeiformes</taxon>
        <taxon>Denticipitoidei</taxon>
        <taxon>Denticipitidae</taxon>
        <taxon>Denticeps</taxon>
    </lineage>
</organism>
<evidence type="ECO:0000256" key="2">
    <source>
        <dbReference type="ARBA" id="ARBA00022448"/>
    </source>
</evidence>
<name>A0AAY4AWE0_9TELE</name>
<dbReference type="InterPro" id="IPR037096">
    <property type="entry name" value="KCNMB2_ball/chain_dom_sf"/>
</dbReference>
<feature type="transmembrane region" description="Helical" evidence="9">
    <location>
        <begin position="199"/>
        <end position="216"/>
    </location>
</feature>
<keyword evidence="5" id="KW-0406">Ion transport</keyword>